<keyword evidence="5 12" id="KW-0732">Signal</keyword>
<reference evidence="15 16" key="1">
    <citation type="journal article" date="2016" name="Nat. Biotechnol.">
        <title>Measurement of bacterial replication rates in microbial communities.</title>
        <authorList>
            <person name="Brown C.T."/>
            <person name="Olm M.R."/>
            <person name="Thomas B.C."/>
            <person name="Banfield J.F."/>
        </authorList>
    </citation>
    <scope>NUCLEOTIDE SEQUENCE [LARGE SCALE GENOMIC DNA]</scope>
    <source>
        <strain evidence="15">46_33</strain>
    </source>
</reference>
<evidence type="ECO:0000256" key="5">
    <source>
        <dbReference type="ARBA" id="ARBA00022729"/>
    </source>
</evidence>
<feature type="domain" description="TonB-dependent receptor-like beta-barrel" evidence="13">
    <location>
        <begin position="215"/>
        <end position="641"/>
    </location>
</feature>
<evidence type="ECO:0000256" key="6">
    <source>
        <dbReference type="ARBA" id="ARBA00023077"/>
    </source>
</evidence>
<evidence type="ECO:0000256" key="4">
    <source>
        <dbReference type="ARBA" id="ARBA00022692"/>
    </source>
</evidence>
<dbReference type="RefSeq" id="WP_303680043.1">
    <property type="nucleotide sequence ID" value="NZ_MNTG01000032.1"/>
</dbReference>
<sequence>MRNLNKKKIALLTACVVSAVGHMAFAAEADNYDEYNGADYVVTATKTQLEKKEVPQSVEVITQEDIKNTAAYNVRDALRFATNIDVQEVGMTGNVVMVRGMESKHTLILVDGRRMAAENTGSTMNAYELSRINLADVERIEVIRGNGSALYGSDAMGGVINIITKKANKEHASIGAHTGTKEMGTNFYYSSGRQGKVSVKASGGIEDVRKEVSGYYNKTKGYDTSSSNMYGPRRFLNLGFDYAFDANRGLALDLNFMREQFTSNSSEGTDKGVYNYDNNRSDYALTYYGKDNKNDYNLRMYYNTLKKSNVTNENNAITDFDHTSYDTLVFEGKNSMKLNDKNTMTYGAEWTTTNMRGTRFGGGGDNKYSETFAGITKAGSEKDVDTYAAYLQDEWKITDKWLLIPAVRFDHHNAFGSHTSPKIGTTYSFSDNSRFKVNYGKSFRAPTVYELYSTMDKRMGMMNVQVLGNPDLKPEKATNFDIGFEAEQGKWSGKLGYYHNEIDNLIDSDMFYRGYVPGVGMVVKSKYYNVGEAEISGAEAEVGYNFNDNWNVKATYNYTDAKDKTANARLNNRARQNGVVQLSYTDNAELPFTATLWSKWYVDYLYKVSSNVNTYTFNTFNFVADKQITKNLHVYAGVDNIFDKTLPYDENHSYTIDGRTWRVGAEMTF</sequence>
<keyword evidence="4 10" id="KW-0812">Transmembrane</keyword>
<keyword evidence="7 10" id="KW-0472">Membrane</keyword>
<dbReference type="PANTHER" id="PTHR30069:SF29">
    <property type="entry name" value="HEMOGLOBIN AND HEMOGLOBIN-HAPTOGLOBIN-BINDING PROTEIN 1-RELATED"/>
    <property type="match status" value="1"/>
</dbReference>
<dbReference type="STRING" id="626940.BHW43_07260"/>
<feature type="chain" id="PRO_5012954191" description="TonB-dependent receptor" evidence="12">
    <location>
        <begin position="27"/>
        <end position="669"/>
    </location>
</feature>
<gene>
    <name evidence="15" type="ORF">BHW43_07260</name>
</gene>
<evidence type="ECO:0008006" key="17">
    <source>
        <dbReference type="Google" id="ProtNLM"/>
    </source>
</evidence>
<dbReference type="Gene3D" id="2.170.130.10">
    <property type="entry name" value="TonB-dependent receptor, plug domain"/>
    <property type="match status" value="1"/>
</dbReference>
<keyword evidence="8" id="KW-0675">Receptor</keyword>
<dbReference type="GO" id="GO:0009279">
    <property type="term" value="C:cell outer membrane"/>
    <property type="evidence" value="ECO:0007669"/>
    <property type="project" value="UniProtKB-SubCell"/>
</dbReference>
<dbReference type="InterPro" id="IPR036942">
    <property type="entry name" value="Beta-barrel_TonB_sf"/>
</dbReference>
<evidence type="ECO:0000256" key="7">
    <source>
        <dbReference type="ARBA" id="ARBA00023136"/>
    </source>
</evidence>
<evidence type="ECO:0000313" key="16">
    <source>
        <dbReference type="Proteomes" id="UP000186777"/>
    </source>
</evidence>
<dbReference type="PANTHER" id="PTHR30069">
    <property type="entry name" value="TONB-DEPENDENT OUTER MEMBRANE RECEPTOR"/>
    <property type="match status" value="1"/>
</dbReference>
<evidence type="ECO:0000256" key="3">
    <source>
        <dbReference type="ARBA" id="ARBA00022452"/>
    </source>
</evidence>
<evidence type="ECO:0000256" key="10">
    <source>
        <dbReference type="PROSITE-ProRule" id="PRU01360"/>
    </source>
</evidence>
<keyword evidence="6 11" id="KW-0798">TonB box</keyword>
<dbReference type="SUPFAM" id="SSF56935">
    <property type="entry name" value="Porins"/>
    <property type="match status" value="1"/>
</dbReference>
<feature type="signal peptide" evidence="12">
    <location>
        <begin position="1"/>
        <end position="26"/>
    </location>
</feature>
<dbReference type="AlphaFoldDB" id="A0A1Q6R4G1"/>
<dbReference type="PROSITE" id="PS52016">
    <property type="entry name" value="TONB_DEPENDENT_REC_3"/>
    <property type="match status" value="1"/>
</dbReference>
<evidence type="ECO:0000256" key="11">
    <source>
        <dbReference type="RuleBase" id="RU003357"/>
    </source>
</evidence>
<dbReference type="GO" id="GO:0044718">
    <property type="term" value="P:siderophore transmembrane transport"/>
    <property type="evidence" value="ECO:0007669"/>
    <property type="project" value="TreeGrafter"/>
</dbReference>
<evidence type="ECO:0000313" key="15">
    <source>
        <dbReference type="EMBL" id="OLA37180.1"/>
    </source>
</evidence>
<dbReference type="CDD" id="cd01347">
    <property type="entry name" value="ligand_gated_channel"/>
    <property type="match status" value="1"/>
</dbReference>
<comment type="similarity">
    <text evidence="10 11">Belongs to the TonB-dependent receptor family.</text>
</comment>
<evidence type="ECO:0000256" key="8">
    <source>
        <dbReference type="ARBA" id="ARBA00023170"/>
    </source>
</evidence>
<proteinExistence type="inferred from homology"/>
<accession>A0A1Q6R4G1</accession>
<evidence type="ECO:0000256" key="2">
    <source>
        <dbReference type="ARBA" id="ARBA00022448"/>
    </source>
</evidence>
<evidence type="ECO:0000256" key="12">
    <source>
        <dbReference type="SAM" id="SignalP"/>
    </source>
</evidence>
<name>A0A1Q6R4G1_9FIRM</name>
<evidence type="ECO:0000259" key="13">
    <source>
        <dbReference type="Pfam" id="PF00593"/>
    </source>
</evidence>
<dbReference type="Pfam" id="PF00593">
    <property type="entry name" value="TonB_dep_Rec_b-barrel"/>
    <property type="match status" value="1"/>
</dbReference>
<dbReference type="Proteomes" id="UP000186777">
    <property type="component" value="Unassembled WGS sequence"/>
</dbReference>
<keyword evidence="2 10" id="KW-0813">Transport</keyword>
<dbReference type="InterPro" id="IPR000531">
    <property type="entry name" value="Beta-barrel_TonB"/>
</dbReference>
<dbReference type="Gene3D" id="2.40.170.20">
    <property type="entry name" value="TonB-dependent receptor, beta-barrel domain"/>
    <property type="match status" value="1"/>
</dbReference>
<dbReference type="InterPro" id="IPR037066">
    <property type="entry name" value="Plug_dom_sf"/>
</dbReference>
<organism evidence="15 16">
    <name type="scientific">Phascolarctobacterium succinatutens</name>
    <dbReference type="NCBI Taxonomy" id="626940"/>
    <lineage>
        <taxon>Bacteria</taxon>
        <taxon>Bacillati</taxon>
        <taxon>Bacillota</taxon>
        <taxon>Negativicutes</taxon>
        <taxon>Acidaminococcales</taxon>
        <taxon>Acidaminococcaceae</taxon>
        <taxon>Phascolarctobacterium</taxon>
    </lineage>
</organism>
<dbReference type="GO" id="GO:0015344">
    <property type="term" value="F:siderophore uptake transmembrane transporter activity"/>
    <property type="evidence" value="ECO:0007669"/>
    <property type="project" value="TreeGrafter"/>
</dbReference>
<dbReference type="EMBL" id="MNTG01000032">
    <property type="protein sequence ID" value="OLA37180.1"/>
    <property type="molecule type" value="Genomic_DNA"/>
</dbReference>
<dbReference type="InterPro" id="IPR039426">
    <property type="entry name" value="TonB-dep_rcpt-like"/>
</dbReference>
<evidence type="ECO:0000259" key="14">
    <source>
        <dbReference type="Pfam" id="PF07715"/>
    </source>
</evidence>
<keyword evidence="9 10" id="KW-0998">Cell outer membrane</keyword>
<evidence type="ECO:0000256" key="1">
    <source>
        <dbReference type="ARBA" id="ARBA00004571"/>
    </source>
</evidence>
<evidence type="ECO:0000256" key="9">
    <source>
        <dbReference type="ARBA" id="ARBA00023237"/>
    </source>
</evidence>
<feature type="domain" description="TonB-dependent receptor plug" evidence="14">
    <location>
        <begin position="51"/>
        <end position="159"/>
    </location>
</feature>
<comment type="caution">
    <text evidence="15">The sequence shown here is derived from an EMBL/GenBank/DDBJ whole genome shotgun (WGS) entry which is preliminary data.</text>
</comment>
<keyword evidence="3 10" id="KW-1134">Transmembrane beta strand</keyword>
<dbReference type="InterPro" id="IPR012910">
    <property type="entry name" value="Plug_dom"/>
</dbReference>
<protein>
    <recommendedName>
        <fullName evidence="17">TonB-dependent receptor</fullName>
    </recommendedName>
</protein>
<dbReference type="Pfam" id="PF07715">
    <property type="entry name" value="Plug"/>
    <property type="match status" value="1"/>
</dbReference>
<comment type="subcellular location">
    <subcellularLocation>
        <location evidence="1 10">Cell outer membrane</location>
        <topology evidence="1 10">Multi-pass membrane protein</topology>
    </subcellularLocation>
</comment>